<feature type="region of interest" description="Disordered" evidence="1">
    <location>
        <begin position="83"/>
        <end position="185"/>
    </location>
</feature>
<organism evidence="2 3">
    <name type="scientific">Nothocercus julius</name>
    <dbReference type="NCBI Taxonomy" id="2585813"/>
    <lineage>
        <taxon>Eukaryota</taxon>
        <taxon>Metazoa</taxon>
        <taxon>Chordata</taxon>
        <taxon>Craniata</taxon>
        <taxon>Vertebrata</taxon>
        <taxon>Euteleostomi</taxon>
        <taxon>Archelosauria</taxon>
        <taxon>Archosauria</taxon>
        <taxon>Dinosauria</taxon>
        <taxon>Saurischia</taxon>
        <taxon>Theropoda</taxon>
        <taxon>Coelurosauria</taxon>
        <taxon>Aves</taxon>
        <taxon>Palaeognathae</taxon>
        <taxon>Tinamiformes</taxon>
        <taxon>Tinamidae</taxon>
        <taxon>Nothocercus</taxon>
    </lineage>
</organism>
<feature type="compositionally biased region" description="Basic and acidic residues" evidence="1">
    <location>
        <begin position="43"/>
        <end position="53"/>
    </location>
</feature>
<feature type="region of interest" description="Disordered" evidence="1">
    <location>
        <begin position="40"/>
        <end position="71"/>
    </location>
</feature>
<protein>
    <submittedName>
        <fullName evidence="2">SYT16 protein</fullName>
    </submittedName>
</protein>
<evidence type="ECO:0000313" key="3">
    <source>
        <dbReference type="Proteomes" id="UP000531559"/>
    </source>
</evidence>
<accession>A0A7K7WBH5</accession>
<proteinExistence type="predicted"/>
<feature type="compositionally biased region" description="Acidic residues" evidence="1">
    <location>
        <begin position="54"/>
        <end position="69"/>
    </location>
</feature>
<feature type="compositionally biased region" description="Polar residues" evidence="1">
    <location>
        <begin position="168"/>
        <end position="185"/>
    </location>
</feature>
<name>A0A7K7WBH5_9AVES</name>
<feature type="non-terminal residue" evidence="2">
    <location>
        <position position="185"/>
    </location>
</feature>
<reference evidence="2 3" key="1">
    <citation type="submission" date="2019-09" db="EMBL/GenBank/DDBJ databases">
        <title>Bird 10,000 Genomes (B10K) Project - Family phase.</title>
        <authorList>
            <person name="Zhang G."/>
        </authorList>
    </citation>
    <scope>NUCLEOTIDE SEQUENCE [LARGE SCALE GENOMIC DNA]</scope>
    <source>
        <strain evidence="2">B10K-MSB-01</strain>
    </source>
</reference>
<feature type="compositionally biased region" description="Low complexity" evidence="1">
    <location>
        <begin position="127"/>
        <end position="138"/>
    </location>
</feature>
<evidence type="ECO:0000313" key="2">
    <source>
        <dbReference type="EMBL" id="NXA50617.1"/>
    </source>
</evidence>
<dbReference type="AlphaFoldDB" id="A0A7K7WBH5"/>
<comment type="caution">
    <text evidence="2">The sequence shown here is derived from an EMBL/GenBank/DDBJ whole genome shotgun (WGS) entry which is preliminary data.</text>
</comment>
<feature type="non-terminal residue" evidence="2">
    <location>
        <position position="1"/>
    </location>
</feature>
<dbReference type="Proteomes" id="UP000531559">
    <property type="component" value="Unassembled WGS sequence"/>
</dbReference>
<gene>
    <name evidence="2" type="primary">Syt16_1</name>
    <name evidence="2" type="ORF">NOTJUL_R14705</name>
</gene>
<evidence type="ECO:0000256" key="1">
    <source>
        <dbReference type="SAM" id="MobiDB-lite"/>
    </source>
</evidence>
<keyword evidence="3" id="KW-1185">Reference proteome</keyword>
<dbReference type="EMBL" id="VZSV01000086">
    <property type="protein sequence ID" value="NXA50617.1"/>
    <property type="molecule type" value="Genomic_DNA"/>
</dbReference>
<sequence>MASEAAQNFLQPLSSWISQIYEAIQQAGDSISASLLSLSGAGRKSEGEKRNQDSEDNEGVGELYSEDSEDERHLDLWDEEYLHPGVDGHVPLTGPGSASQGLPCGSDLALPRQKRVQVASGSTEQRAGSPGPLAAGGSRWSGEDVQPLEELPTIAEEEGLPHARTRDQQPSVGTGGSSNHNRGKA</sequence>
<dbReference type="OrthoDB" id="9211887at2759"/>